<dbReference type="VEuPathDB" id="FungiDB:L204_01822"/>
<dbReference type="GO" id="GO:0004792">
    <property type="term" value="F:thiosulfate-cyanide sulfurtransferase activity"/>
    <property type="evidence" value="ECO:0007669"/>
    <property type="project" value="TreeGrafter"/>
</dbReference>
<keyword evidence="3" id="KW-0819">tRNA processing</keyword>
<dbReference type="InterPro" id="IPR001763">
    <property type="entry name" value="Rhodanese-like_dom"/>
</dbReference>
<dbReference type="InterPro" id="IPR045886">
    <property type="entry name" value="ThiF/MoeB/HesA"/>
</dbReference>
<dbReference type="Gene3D" id="3.40.50.720">
    <property type="entry name" value="NAD(P)-binding Rossmann-like Domain"/>
    <property type="match status" value="1"/>
</dbReference>
<evidence type="ECO:0000256" key="5">
    <source>
        <dbReference type="ARBA" id="ARBA00022741"/>
    </source>
</evidence>
<dbReference type="GO" id="GO:0032447">
    <property type="term" value="P:protein urmylation"/>
    <property type="evidence" value="ECO:0007669"/>
    <property type="project" value="TreeGrafter"/>
</dbReference>
<proteinExistence type="predicted"/>
<dbReference type="CDD" id="cd00757">
    <property type="entry name" value="ThiF_MoeB_HesA_family"/>
    <property type="match status" value="1"/>
</dbReference>
<organism evidence="9">
    <name type="scientific">Cryptococcus depauperatus</name>
    <dbReference type="NCBI Taxonomy" id="5208"/>
    <lineage>
        <taxon>Eukaryota</taxon>
        <taxon>Fungi</taxon>
        <taxon>Dikarya</taxon>
        <taxon>Basidiomycota</taxon>
        <taxon>Agaricomycotina</taxon>
        <taxon>Tremellomycetes</taxon>
        <taxon>Tremellales</taxon>
        <taxon>Cryptococcaceae</taxon>
        <taxon>Cryptococcus</taxon>
    </lineage>
</organism>
<dbReference type="EMBL" id="GU131349">
    <property type="protein sequence ID" value="ACZ80659.1"/>
    <property type="molecule type" value="Genomic_DNA"/>
</dbReference>
<dbReference type="InterPro" id="IPR036873">
    <property type="entry name" value="Rhodanese-like_dom_sf"/>
</dbReference>
<dbReference type="GO" id="GO:0042292">
    <property type="term" value="F:URM1 activating enzyme activity"/>
    <property type="evidence" value="ECO:0007669"/>
    <property type="project" value="TreeGrafter"/>
</dbReference>
<dbReference type="SUPFAM" id="SSF69572">
    <property type="entry name" value="Activating enzymes of the ubiquitin-like proteins"/>
    <property type="match status" value="1"/>
</dbReference>
<dbReference type="GO" id="GO:0016779">
    <property type="term" value="F:nucleotidyltransferase activity"/>
    <property type="evidence" value="ECO:0007669"/>
    <property type="project" value="UniProtKB-KW"/>
</dbReference>
<protein>
    <submittedName>
        <fullName evidence="9">Putative activating enzyme URM1</fullName>
    </submittedName>
</protein>
<dbReference type="GO" id="GO:0002143">
    <property type="term" value="P:tRNA wobble position uridine thiolation"/>
    <property type="evidence" value="ECO:0007669"/>
    <property type="project" value="TreeGrafter"/>
</dbReference>
<dbReference type="FunFam" id="3.40.50.720:FF:000033">
    <property type="entry name" value="Adenylyltransferase and sulfurtransferase MOCS3"/>
    <property type="match status" value="1"/>
</dbReference>
<dbReference type="GO" id="GO:0005524">
    <property type="term" value="F:ATP binding"/>
    <property type="evidence" value="ECO:0007669"/>
    <property type="project" value="UniProtKB-KW"/>
</dbReference>
<dbReference type="InterPro" id="IPR000594">
    <property type="entry name" value="ThiF_NAD_FAD-bd"/>
</dbReference>
<evidence type="ECO:0000256" key="6">
    <source>
        <dbReference type="ARBA" id="ARBA00022786"/>
    </source>
</evidence>
<dbReference type="PANTHER" id="PTHR10953:SF102">
    <property type="entry name" value="ADENYLYLTRANSFERASE AND SULFURTRANSFERASE MOCS3"/>
    <property type="match status" value="1"/>
</dbReference>
<dbReference type="Pfam" id="PF00581">
    <property type="entry name" value="Rhodanese"/>
    <property type="match status" value="1"/>
</dbReference>
<evidence type="ECO:0000256" key="2">
    <source>
        <dbReference type="ARBA" id="ARBA00022679"/>
    </source>
</evidence>
<keyword evidence="5" id="KW-0547">Nucleotide-binding</keyword>
<evidence type="ECO:0000313" key="9">
    <source>
        <dbReference type="EMBL" id="ACZ80659.1"/>
    </source>
</evidence>
<evidence type="ECO:0000256" key="1">
    <source>
        <dbReference type="ARBA" id="ARBA00004514"/>
    </source>
</evidence>
<keyword evidence="2" id="KW-0808">Transferase</keyword>
<evidence type="ECO:0000256" key="4">
    <source>
        <dbReference type="ARBA" id="ARBA00022695"/>
    </source>
</evidence>
<accession>D2JWV6</accession>
<evidence type="ECO:0000256" key="3">
    <source>
        <dbReference type="ARBA" id="ARBA00022694"/>
    </source>
</evidence>
<name>D2JWV6_9TREE</name>
<evidence type="ECO:0000256" key="7">
    <source>
        <dbReference type="ARBA" id="ARBA00022840"/>
    </source>
</evidence>
<keyword evidence="6" id="KW-0833">Ubl conjugation pathway</keyword>
<dbReference type="SMART" id="SM00450">
    <property type="entry name" value="RHOD"/>
    <property type="match status" value="1"/>
</dbReference>
<keyword evidence="4" id="KW-0548">Nucleotidyltransferase</keyword>
<dbReference type="GO" id="GO:0005829">
    <property type="term" value="C:cytosol"/>
    <property type="evidence" value="ECO:0007669"/>
    <property type="project" value="UniProtKB-SubCell"/>
</dbReference>
<evidence type="ECO:0000259" key="8">
    <source>
        <dbReference type="PROSITE" id="PS50206"/>
    </source>
</evidence>
<dbReference type="AlphaFoldDB" id="D2JWV6"/>
<dbReference type="Pfam" id="PF00899">
    <property type="entry name" value="ThiF"/>
    <property type="match status" value="1"/>
</dbReference>
<keyword evidence="7" id="KW-0067">ATP-binding</keyword>
<dbReference type="PANTHER" id="PTHR10953">
    <property type="entry name" value="UBIQUITIN-ACTIVATING ENZYME E1"/>
    <property type="match status" value="1"/>
</dbReference>
<sequence length="421" mass="45795">MSSLHRRIQPETLPLELQEYERYGRQMIMPGFGLKGLKLTSSGAHLKGQISFKSARIAVVGAGGLGCPVLQYLAGAGVGTIGIFDHDTVGMSNLHRQILHATKNVGMNKAESACLALKALNDCVNVVPYPVPITSSNALSLLRPFQMIVDCTDRPLSRYLLSDVSVRLDVPLISGAAISSAGQWAVYGGKTKQGKRRACYRCIWPKVLGDSGGTCEEQGVWGVITGIVGVGMAEEAIKLIMGKEDSEAFLHIHHLGSSPFIRSIRLKKPSDKCIACGPKTSITDDLDAFNYDMFCAGDFDNNRNIDELAHDKEQRLAAQDLDDILRTTGDQVTLIDTRPAVEYEICSLPGSTNISLETILSEPEVVPITKEIVFICRRGNDSQIAAAALRASHSKTDGIRIRDVRGGLVSWREVDPNFPIY</sequence>
<dbReference type="Gene3D" id="3.40.250.10">
    <property type="entry name" value="Rhodanese-like domain"/>
    <property type="match status" value="1"/>
</dbReference>
<feature type="domain" description="Rhodanese" evidence="8">
    <location>
        <begin position="328"/>
        <end position="419"/>
    </location>
</feature>
<reference evidence="9" key="1">
    <citation type="journal article" date="2010" name="PLoS ONE">
        <title>Morphological and genomic characterization of Filobasidiella depauperata: a homothallic sibling species of the pathogenic cryptococcus species complex.</title>
        <authorList>
            <person name="Rodriguez-Carres M."/>
            <person name="Findley K."/>
            <person name="Sun S."/>
            <person name="Dietrich F.S."/>
            <person name="Heitman J."/>
        </authorList>
    </citation>
    <scope>NUCLEOTIDE SEQUENCE</scope>
    <source>
        <strain evidence="9">CBS7855</strain>
    </source>
</reference>
<dbReference type="InterPro" id="IPR035985">
    <property type="entry name" value="Ubiquitin-activating_enz"/>
</dbReference>
<dbReference type="VEuPathDB" id="FungiDB:L203_06383"/>
<comment type="subcellular location">
    <subcellularLocation>
        <location evidence="1">Cytoplasm</location>
        <location evidence="1">Cytosol</location>
    </subcellularLocation>
</comment>
<dbReference type="PROSITE" id="PS50206">
    <property type="entry name" value="RHODANESE_3"/>
    <property type="match status" value="1"/>
</dbReference>